<keyword evidence="3 7" id="KW-0812">Transmembrane</keyword>
<protein>
    <recommendedName>
        <fullName evidence="8">Amino acid transporter transmembrane domain-containing protein</fullName>
    </recommendedName>
</protein>
<evidence type="ECO:0000256" key="2">
    <source>
        <dbReference type="ARBA" id="ARBA00008066"/>
    </source>
</evidence>
<feature type="transmembrane region" description="Helical" evidence="7">
    <location>
        <begin position="461"/>
        <end position="484"/>
    </location>
</feature>
<feature type="transmembrane region" description="Helical" evidence="7">
    <location>
        <begin position="427"/>
        <end position="449"/>
    </location>
</feature>
<feature type="transmembrane region" description="Helical" evidence="7">
    <location>
        <begin position="387"/>
        <end position="407"/>
    </location>
</feature>
<evidence type="ECO:0000256" key="4">
    <source>
        <dbReference type="ARBA" id="ARBA00022989"/>
    </source>
</evidence>
<comment type="subcellular location">
    <subcellularLocation>
        <location evidence="1">Membrane</location>
        <topology evidence="1">Multi-pass membrane protein</topology>
    </subcellularLocation>
</comment>
<feature type="domain" description="Amino acid transporter transmembrane" evidence="8">
    <location>
        <begin position="245"/>
        <end position="627"/>
    </location>
</feature>
<feature type="transmembrane region" description="Helical" evidence="7">
    <location>
        <begin position="363"/>
        <end position="380"/>
    </location>
</feature>
<dbReference type="InterPro" id="IPR013057">
    <property type="entry name" value="AA_transpt_TM"/>
</dbReference>
<keyword evidence="4 7" id="KW-1133">Transmembrane helix</keyword>
<comment type="similarity">
    <text evidence="2">Belongs to the amino acid/polyamine transporter 2 family.</text>
</comment>
<feature type="region of interest" description="Disordered" evidence="6">
    <location>
        <begin position="158"/>
        <end position="240"/>
    </location>
</feature>
<evidence type="ECO:0000313" key="9">
    <source>
        <dbReference type="EMBL" id="KAJ2682744.1"/>
    </source>
</evidence>
<feature type="compositionally biased region" description="Polar residues" evidence="6">
    <location>
        <begin position="178"/>
        <end position="187"/>
    </location>
</feature>
<feature type="transmembrane region" description="Helical" evidence="7">
    <location>
        <begin position="610"/>
        <end position="628"/>
    </location>
</feature>
<accession>A0A9W8GEF4</accession>
<gene>
    <name evidence="9" type="ORF">IWW39_005860</name>
</gene>
<evidence type="ECO:0000256" key="3">
    <source>
        <dbReference type="ARBA" id="ARBA00022692"/>
    </source>
</evidence>
<dbReference type="GO" id="GO:0005774">
    <property type="term" value="C:vacuolar membrane"/>
    <property type="evidence" value="ECO:0007669"/>
    <property type="project" value="TreeGrafter"/>
</dbReference>
<proteinExistence type="inferred from homology"/>
<dbReference type="GO" id="GO:0015179">
    <property type="term" value="F:L-amino acid transmembrane transporter activity"/>
    <property type="evidence" value="ECO:0007669"/>
    <property type="project" value="TreeGrafter"/>
</dbReference>
<evidence type="ECO:0000259" key="8">
    <source>
        <dbReference type="Pfam" id="PF01490"/>
    </source>
</evidence>
<evidence type="ECO:0000256" key="5">
    <source>
        <dbReference type="ARBA" id="ARBA00023136"/>
    </source>
</evidence>
<dbReference type="AlphaFoldDB" id="A0A9W8GEF4"/>
<keyword evidence="10" id="KW-1185">Reference proteome</keyword>
<name>A0A9W8GEF4_9FUNG</name>
<feature type="transmembrane region" description="Helical" evidence="7">
    <location>
        <begin position="277"/>
        <end position="298"/>
    </location>
</feature>
<sequence length="643" mass="69616">MPSNTDQHDGTAPPIAVSADEASRALIPYLLSEEEADGLPSSTNDVSRKGDQDNLINSVADPICLPSGSITYDLYRWHRSNTGLSDGHSRPASIAECSTNLLEPRWELSQSHAQLNMPGGFRRHYLHQRAANEGRATSVLTASFVDFLALFGHFAGGDFPSDEDDNDDDDDDDDEYNGWSTYGSTESGVRRRLTAGPASDQPENLHAATSAGFAREAQPLPNTRRRGDVQTAPTDAMMASSAGRGASVKKTFFLLAKSFISSGVLFLPRAFYNGGLLFSSVLMVIVAVASLYTMLLLVKCYERVHCGYGEMGRRLFGKWMERVVLGSILVSQIGFSCAGAIFVATNVRDLFNAATGCRYRLGLGFWVVAQAAVLLPLCLVRHIKGFSAIAILADVFIVIGLVYVWGVDISMLSRLGTGYVRNFNPENYSLFLGTAAYTFEGYALILPIVDTMSQPAKFPAVLSLVMAVCAAIAVSIGALSYAAFGEETEAIVFLNMPSKTTATLTVQLLYSSAILFTVPLMMFPVIRILEQALFPRRSGKLNASVKLQKNFFRALLVVGVLGISVAGVERVDKLVAVIGGFACVPISFIYPPLFHLKAVAESRWERGRDAVLAGLGAVICIYVTFGAVSRWGVAEPPYDFCDE</sequence>
<reference evidence="9" key="1">
    <citation type="submission" date="2022-07" db="EMBL/GenBank/DDBJ databases">
        <title>Phylogenomic reconstructions and comparative analyses of Kickxellomycotina fungi.</title>
        <authorList>
            <person name="Reynolds N.K."/>
            <person name="Stajich J.E."/>
            <person name="Barry K."/>
            <person name="Grigoriev I.V."/>
            <person name="Crous P."/>
            <person name="Smith M.E."/>
        </authorList>
    </citation>
    <scope>NUCLEOTIDE SEQUENCE</scope>
    <source>
        <strain evidence="9">CBS 109367</strain>
    </source>
</reference>
<feature type="compositionally biased region" description="Acidic residues" evidence="6">
    <location>
        <begin position="160"/>
        <end position="176"/>
    </location>
</feature>
<keyword evidence="5 7" id="KW-0472">Membrane</keyword>
<feature type="transmembrane region" description="Helical" evidence="7">
    <location>
        <begin position="504"/>
        <end position="529"/>
    </location>
</feature>
<evidence type="ECO:0000256" key="6">
    <source>
        <dbReference type="SAM" id="MobiDB-lite"/>
    </source>
</evidence>
<feature type="transmembrane region" description="Helical" evidence="7">
    <location>
        <begin position="574"/>
        <end position="590"/>
    </location>
</feature>
<evidence type="ECO:0000256" key="1">
    <source>
        <dbReference type="ARBA" id="ARBA00004141"/>
    </source>
</evidence>
<dbReference type="PANTHER" id="PTHR22950:SF666">
    <property type="entry name" value="VACUOLAR AMINO ACID TRANSPORTER 4"/>
    <property type="match status" value="1"/>
</dbReference>
<dbReference type="Pfam" id="PF01490">
    <property type="entry name" value="Aa_trans"/>
    <property type="match status" value="1"/>
</dbReference>
<evidence type="ECO:0000313" key="10">
    <source>
        <dbReference type="Proteomes" id="UP001151516"/>
    </source>
</evidence>
<feature type="region of interest" description="Disordered" evidence="6">
    <location>
        <begin position="1"/>
        <end position="20"/>
    </location>
</feature>
<dbReference type="PANTHER" id="PTHR22950">
    <property type="entry name" value="AMINO ACID TRANSPORTER"/>
    <property type="match status" value="1"/>
</dbReference>
<dbReference type="EMBL" id="JANBTX010000370">
    <property type="protein sequence ID" value="KAJ2682744.1"/>
    <property type="molecule type" value="Genomic_DNA"/>
</dbReference>
<dbReference type="Proteomes" id="UP001151516">
    <property type="component" value="Unassembled WGS sequence"/>
</dbReference>
<comment type="caution">
    <text evidence="9">The sequence shown here is derived from an EMBL/GenBank/DDBJ whole genome shotgun (WGS) entry which is preliminary data.</text>
</comment>
<organism evidence="9 10">
    <name type="scientific">Coemansia spiralis</name>
    <dbReference type="NCBI Taxonomy" id="417178"/>
    <lineage>
        <taxon>Eukaryota</taxon>
        <taxon>Fungi</taxon>
        <taxon>Fungi incertae sedis</taxon>
        <taxon>Zoopagomycota</taxon>
        <taxon>Kickxellomycotina</taxon>
        <taxon>Kickxellomycetes</taxon>
        <taxon>Kickxellales</taxon>
        <taxon>Kickxellaceae</taxon>
        <taxon>Coemansia</taxon>
    </lineage>
</organism>
<dbReference type="OrthoDB" id="1684102at2759"/>
<feature type="transmembrane region" description="Helical" evidence="7">
    <location>
        <begin position="319"/>
        <end position="343"/>
    </location>
</feature>
<feature type="transmembrane region" description="Helical" evidence="7">
    <location>
        <begin position="550"/>
        <end position="568"/>
    </location>
</feature>
<evidence type="ECO:0000256" key="7">
    <source>
        <dbReference type="SAM" id="Phobius"/>
    </source>
</evidence>